<comment type="caution">
    <text evidence="2">The sequence shown here is derived from an EMBL/GenBank/DDBJ whole genome shotgun (WGS) entry which is preliminary data.</text>
</comment>
<feature type="non-terminal residue" evidence="2">
    <location>
        <position position="58"/>
    </location>
</feature>
<feature type="region of interest" description="Disordered" evidence="1">
    <location>
        <begin position="35"/>
        <end position="58"/>
    </location>
</feature>
<keyword evidence="3" id="KW-1185">Reference proteome</keyword>
<proteinExistence type="predicted"/>
<name>A0ABQ7R2D4_PLUXY</name>
<dbReference type="EMBL" id="JAHIBW010000004">
    <property type="protein sequence ID" value="KAG7311451.1"/>
    <property type="molecule type" value="Genomic_DNA"/>
</dbReference>
<sequence length="58" mass="5911">AFYGWSVVECGAASWPVAGGRCEAHKINSCRQFTPRASPTRKAADGGGGGGGWQEAGV</sequence>
<evidence type="ECO:0000256" key="1">
    <source>
        <dbReference type="SAM" id="MobiDB-lite"/>
    </source>
</evidence>
<organism evidence="2 3">
    <name type="scientific">Plutella xylostella</name>
    <name type="common">Diamondback moth</name>
    <name type="synonym">Plutella maculipennis</name>
    <dbReference type="NCBI Taxonomy" id="51655"/>
    <lineage>
        <taxon>Eukaryota</taxon>
        <taxon>Metazoa</taxon>
        <taxon>Ecdysozoa</taxon>
        <taxon>Arthropoda</taxon>
        <taxon>Hexapoda</taxon>
        <taxon>Insecta</taxon>
        <taxon>Pterygota</taxon>
        <taxon>Neoptera</taxon>
        <taxon>Endopterygota</taxon>
        <taxon>Lepidoptera</taxon>
        <taxon>Glossata</taxon>
        <taxon>Ditrysia</taxon>
        <taxon>Yponomeutoidea</taxon>
        <taxon>Plutellidae</taxon>
        <taxon>Plutella</taxon>
    </lineage>
</organism>
<evidence type="ECO:0000313" key="2">
    <source>
        <dbReference type="EMBL" id="KAG7311451.1"/>
    </source>
</evidence>
<evidence type="ECO:0000313" key="3">
    <source>
        <dbReference type="Proteomes" id="UP000823941"/>
    </source>
</evidence>
<gene>
    <name evidence="2" type="ORF">JYU34_002493</name>
</gene>
<accession>A0ABQ7R2D4</accession>
<feature type="non-terminal residue" evidence="2">
    <location>
        <position position="1"/>
    </location>
</feature>
<dbReference type="Proteomes" id="UP000823941">
    <property type="component" value="Chromosome 4"/>
</dbReference>
<feature type="compositionally biased region" description="Gly residues" evidence="1">
    <location>
        <begin position="45"/>
        <end position="58"/>
    </location>
</feature>
<reference evidence="2 3" key="1">
    <citation type="submission" date="2021-06" db="EMBL/GenBank/DDBJ databases">
        <title>A haploid diamondback moth (Plutella xylostella L.) genome assembly resolves 31 chromosomes and identifies a diamide resistance mutation.</title>
        <authorList>
            <person name="Ward C.M."/>
            <person name="Perry K.D."/>
            <person name="Baker G."/>
            <person name="Powis K."/>
            <person name="Heckel D.G."/>
            <person name="Baxter S.W."/>
        </authorList>
    </citation>
    <scope>NUCLEOTIDE SEQUENCE [LARGE SCALE GENOMIC DNA]</scope>
    <source>
        <strain evidence="2 3">LV</strain>
        <tissue evidence="2">Single pupa</tissue>
    </source>
</reference>
<protein>
    <submittedName>
        <fullName evidence="2">Uncharacterized protein</fullName>
    </submittedName>
</protein>